<dbReference type="RefSeq" id="WP_135585976.1">
    <property type="nucleotide sequence ID" value="NZ_RQGO01000016.1"/>
</dbReference>
<feature type="transmembrane region" description="Helical" evidence="7">
    <location>
        <begin position="264"/>
        <end position="282"/>
    </location>
</feature>
<evidence type="ECO:0000256" key="4">
    <source>
        <dbReference type="ARBA" id="ARBA00022692"/>
    </source>
</evidence>
<name>A0A4Z1A3U0_9LEPT</name>
<feature type="transmembrane region" description="Helical" evidence="7">
    <location>
        <begin position="46"/>
        <end position="64"/>
    </location>
</feature>
<proteinExistence type="inferred from homology"/>
<feature type="transmembrane region" description="Helical" evidence="7">
    <location>
        <begin position="145"/>
        <end position="164"/>
    </location>
</feature>
<feature type="domain" description="Acyltransferase 3" evidence="8">
    <location>
        <begin position="40"/>
        <end position="339"/>
    </location>
</feature>
<evidence type="ECO:0000256" key="5">
    <source>
        <dbReference type="ARBA" id="ARBA00022989"/>
    </source>
</evidence>
<dbReference type="PANTHER" id="PTHR40074">
    <property type="entry name" value="O-ACETYLTRANSFERASE WECH"/>
    <property type="match status" value="1"/>
</dbReference>
<organism evidence="9 10">
    <name type="scientific">Leptospira congkakensis</name>
    <dbReference type="NCBI Taxonomy" id="2484932"/>
    <lineage>
        <taxon>Bacteria</taxon>
        <taxon>Pseudomonadati</taxon>
        <taxon>Spirochaetota</taxon>
        <taxon>Spirochaetia</taxon>
        <taxon>Leptospirales</taxon>
        <taxon>Leptospiraceae</taxon>
        <taxon>Leptospira</taxon>
    </lineage>
</organism>
<dbReference type="PANTHER" id="PTHR40074:SF2">
    <property type="entry name" value="O-ACETYLTRANSFERASE WECH"/>
    <property type="match status" value="1"/>
</dbReference>
<feature type="transmembrane region" description="Helical" evidence="7">
    <location>
        <begin position="76"/>
        <end position="96"/>
    </location>
</feature>
<dbReference type="OrthoDB" id="321153at2"/>
<evidence type="ECO:0000313" key="9">
    <source>
        <dbReference type="EMBL" id="TGL95399.1"/>
    </source>
</evidence>
<keyword evidence="4 7" id="KW-0812">Transmembrane</keyword>
<evidence type="ECO:0000256" key="3">
    <source>
        <dbReference type="ARBA" id="ARBA00022475"/>
    </source>
</evidence>
<evidence type="ECO:0000259" key="8">
    <source>
        <dbReference type="Pfam" id="PF01757"/>
    </source>
</evidence>
<comment type="similarity">
    <text evidence="2">Belongs to the acyltransferase 3 family.</text>
</comment>
<dbReference type="AlphaFoldDB" id="A0A4Z1A3U0"/>
<keyword evidence="10" id="KW-1185">Reference proteome</keyword>
<feature type="transmembrane region" description="Helical" evidence="7">
    <location>
        <begin position="108"/>
        <end position="125"/>
    </location>
</feature>
<keyword evidence="9" id="KW-0012">Acyltransferase</keyword>
<accession>A0A4Z1A3U0</accession>
<dbReference type="GO" id="GO:0016413">
    <property type="term" value="F:O-acetyltransferase activity"/>
    <property type="evidence" value="ECO:0007669"/>
    <property type="project" value="TreeGrafter"/>
</dbReference>
<feature type="transmembrane region" description="Helical" evidence="7">
    <location>
        <begin position="234"/>
        <end position="258"/>
    </location>
</feature>
<dbReference type="InterPro" id="IPR002656">
    <property type="entry name" value="Acyl_transf_3_dom"/>
</dbReference>
<dbReference type="GO" id="GO:0005886">
    <property type="term" value="C:plasma membrane"/>
    <property type="evidence" value="ECO:0007669"/>
    <property type="project" value="UniProtKB-SubCell"/>
</dbReference>
<evidence type="ECO:0000313" key="10">
    <source>
        <dbReference type="Proteomes" id="UP000298263"/>
    </source>
</evidence>
<keyword evidence="6 7" id="KW-0472">Membrane</keyword>
<dbReference type="Pfam" id="PF01757">
    <property type="entry name" value="Acyl_transf_3"/>
    <property type="match status" value="1"/>
</dbReference>
<evidence type="ECO:0000256" key="6">
    <source>
        <dbReference type="ARBA" id="ARBA00023136"/>
    </source>
</evidence>
<reference evidence="9" key="1">
    <citation type="journal article" date="2019" name="PLoS Negl. Trop. Dis.">
        <title>Revisiting the worldwide diversity of Leptospira species in the environment.</title>
        <authorList>
            <person name="Vincent A.T."/>
            <person name="Schiettekatte O."/>
            <person name="Bourhy P."/>
            <person name="Veyrier F.J."/>
            <person name="Picardeau M."/>
        </authorList>
    </citation>
    <scope>NUCLEOTIDE SEQUENCE [LARGE SCALE GENOMIC DNA]</scope>
    <source>
        <strain evidence="9">201702422</strain>
    </source>
</reference>
<evidence type="ECO:0000256" key="1">
    <source>
        <dbReference type="ARBA" id="ARBA00004651"/>
    </source>
</evidence>
<evidence type="ECO:0000256" key="7">
    <source>
        <dbReference type="SAM" id="Phobius"/>
    </source>
</evidence>
<dbReference type="Proteomes" id="UP000298263">
    <property type="component" value="Unassembled WGS sequence"/>
</dbReference>
<keyword evidence="9" id="KW-0808">Transferase</keyword>
<feature type="transmembrane region" description="Helical" evidence="7">
    <location>
        <begin position="289"/>
        <end position="311"/>
    </location>
</feature>
<keyword evidence="5 7" id="KW-1133">Transmembrane helix</keyword>
<comment type="caution">
    <text evidence="9">The sequence shown here is derived from an EMBL/GenBank/DDBJ whole genome shotgun (WGS) entry which is preliminary data.</text>
</comment>
<evidence type="ECO:0000256" key="2">
    <source>
        <dbReference type="ARBA" id="ARBA00007400"/>
    </source>
</evidence>
<feature type="transmembrane region" description="Helical" evidence="7">
    <location>
        <begin position="323"/>
        <end position="344"/>
    </location>
</feature>
<dbReference type="GO" id="GO:0009246">
    <property type="term" value="P:enterobacterial common antigen biosynthetic process"/>
    <property type="evidence" value="ECO:0007669"/>
    <property type="project" value="TreeGrafter"/>
</dbReference>
<protein>
    <submittedName>
        <fullName evidence="9">Acyltransferase</fullName>
    </submittedName>
</protein>
<feature type="transmembrane region" description="Helical" evidence="7">
    <location>
        <begin position="176"/>
        <end position="197"/>
    </location>
</feature>
<keyword evidence="3" id="KW-1003">Cell membrane</keyword>
<gene>
    <name evidence="9" type="ORF">EHQ69_02940</name>
</gene>
<sequence length="360" mass="41925">MEWELLGIILAGLGGLYLWAFKIPYSLPHPRVTNKGRENRFDILRGFAMIGIVLIHIHSYFQFFHPADHSVIRTTLFLSNLSRFSVPLFILTSAIFLRKKEGYWITKLKNLILPYSLASIVGYFIKYNDYSLLEFFQFYFLGKVFAPFYFVPLLIQFYIIFYLFDKVLLNEKISKYLLLVAFLINLASNLGIFDSILPKGYHAISILNYIFFFQLGIQIGLSKEEEKKQQNADVKLALGIFSFIFLFLIILFSGGYFIDFKNHHLVYPIFFLFAVWEILPKLNHKVSEWISFVGNNSLFIFLLHPFVIHMMHSFDPYLFGGPILGYIVTLILNVGLPIGVAIIIQKGKFLYQSHRFGEHQ</sequence>
<feature type="transmembrane region" description="Helical" evidence="7">
    <location>
        <begin position="203"/>
        <end position="222"/>
    </location>
</feature>
<comment type="subcellular location">
    <subcellularLocation>
        <location evidence="1">Cell membrane</location>
        <topology evidence="1">Multi-pass membrane protein</topology>
    </subcellularLocation>
</comment>
<feature type="transmembrane region" description="Helical" evidence="7">
    <location>
        <begin position="6"/>
        <end position="25"/>
    </location>
</feature>
<dbReference type="EMBL" id="RQGP01000008">
    <property type="protein sequence ID" value="TGL95399.1"/>
    <property type="molecule type" value="Genomic_DNA"/>
</dbReference>